<dbReference type="PANTHER" id="PTHR10928:SF2">
    <property type="entry name" value="SUPPRESSOR OF FUSED HOMOLOG"/>
    <property type="match status" value="1"/>
</dbReference>
<dbReference type="SUPFAM" id="SSF103359">
    <property type="entry name" value="Suppressor of Fused, N-terminal domain"/>
    <property type="match status" value="1"/>
</dbReference>
<dbReference type="PIRSF" id="PIRSF038192">
    <property type="entry name" value="Txn_reg_BtrU_prd"/>
    <property type="match status" value="1"/>
</dbReference>
<dbReference type="InterPro" id="IPR020941">
    <property type="entry name" value="SUFU-like_domain"/>
</dbReference>
<dbReference type="InterPro" id="IPR007768">
    <property type="entry name" value="Suppressor_of_fused"/>
</dbReference>
<comment type="caution">
    <text evidence="2">The sequence shown here is derived from an EMBL/GenBank/DDBJ whole genome shotgun (WGS) entry which is preliminary data.</text>
</comment>
<reference evidence="2 3" key="1">
    <citation type="submission" date="2016-07" db="EMBL/GenBank/DDBJ databases">
        <title>Characterization of isolates of Eisenbergiella tayi derived from blood cultures, using whole genome sequencing.</title>
        <authorList>
            <person name="Burdz T."/>
            <person name="Wiebe D."/>
            <person name="Huynh C."/>
            <person name="Bernard K."/>
        </authorList>
    </citation>
    <scope>NUCLEOTIDE SEQUENCE [LARGE SCALE GENOMIC DNA]</scope>
    <source>
        <strain evidence="2 3">NML 110608</strain>
    </source>
</reference>
<proteinExistence type="predicted"/>
<gene>
    <name evidence="2" type="ORF">BEI61_03143</name>
</gene>
<dbReference type="GO" id="GO:0005737">
    <property type="term" value="C:cytoplasm"/>
    <property type="evidence" value="ECO:0007669"/>
    <property type="project" value="TreeGrafter"/>
</dbReference>
<accession>A0A1E3AEV9</accession>
<feature type="domain" description="Suppressor of fused-like" evidence="1">
    <location>
        <begin position="37"/>
        <end position="199"/>
    </location>
</feature>
<protein>
    <submittedName>
        <fullName evidence="2">Suppressor of fused protein (SUFU)</fullName>
    </submittedName>
</protein>
<dbReference type="RefSeq" id="WP_069152941.1">
    <property type="nucleotide sequence ID" value="NZ_MCGH01000002.1"/>
</dbReference>
<organism evidence="2 3">
    <name type="scientific">Eisenbergiella tayi</name>
    <dbReference type="NCBI Taxonomy" id="1432052"/>
    <lineage>
        <taxon>Bacteria</taxon>
        <taxon>Bacillati</taxon>
        <taxon>Bacillota</taxon>
        <taxon>Clostridia</taxon>
        <taxon>Lachnospirales</taxon>
        <taxon>Lachnospiraceae</taxon>
        <taxon>Eisenbergiella</taxon>
    </lineage>
</organism>
<dbReference type="EMBL" id="MCGH01000002">
    <property type="protein sequence ID" value="ODM07253.1"/>
    <property type="molecule type" value="Genomic_DNA"/>
</dbReference>
<evidence type="ECO:0000313" key="2">
    <source>
        <dbReference type="EMBL" id="ODM07253.1"/>
    </source>
</evidence>
<dbReference type="InterPro" id="IPR017429">
    <property type="entry name" value="Suppressor_of_fused_bac"/>
</dbReference>
<evidence type="ECO:0000259" key="1">
    <source>
        <dbReference type="Pfam" id="PF05076"/>
    </source>
</evidence>
<dbReference type="Pfam" id="PF05076">
    <property type="entry name" value="SUFU"/>
    <property type="match status" value="1"/>
</dbReference>
<dbReference type="AlphaFoldDB" id="A0A1E3AEV9"/>
<dbReference type="Proteomes" id="UP000094067">
    <property type="component" value="Unassembled WGS sequence"/>
</dbReference>
<dbReference type="PATRIC" id="fig|1432052.4.peg.3503"/>
<sequence length="343" mass="38268">MSEKTGGFDAIADVMKKQYPDQKGLYYGTLLPYRLGGNDPLDGVEIWKSEEGMPHWHYVTYGFTELYDKESDDPQISGYGFELTFRLKRGNEEEPPVWPVNLLQNLARYVFSSGNVFGAGHHLDCNGPVALEEDTLLTALAFRVDPELGEMDTPNGHMVFLQAAAITRDELDAMVCWNVDKALKEMEKYIPLCITVLDRPSLMENPAFHKAWETGVEADGSSTGFLYVEKGEVRLEDGRGTLTLGAICTKNLPLMLRARIGKGRELFIQSRDAAFSFRPGSQSGIEKDGELYQLTLTEQALSELCALLQPHAGSWQLTSMPLTLQLEPTEILDSEGKVTEVLY</sequence>
<dbReference type="PANTHER" id="PTHR10928">
    <property type="entry name" value="SUPPRESSOR OF FUSED"/>
    <property type="match status" value="1"/>
</dbReference>
<name>A0A1E3AEV9_9FIRM</name>
<dbReference type="InterPro" id="IPR037181">
    <property type="entry name" value="SUFU_N"/>
</dbReference>
<evidence type="ECO:0000313" key="3">
    <source>
        <dbReference type="Proteomes" id="UP000094067"/>
    </source>
</evidence>